<gene>
    <name evidence="1" type="ORF">J3U88_08290</name>
</gene>
<accession>A0A8J7U2C4</accession>
<dbReference type="Pfam" id="PF17170">
    <property type="entry name" value="DUF5128"/>
    <property type="match status" value="1"/>
</dbReference>
<organism evidence="1 2">
    <name type="scientific">Acanthopleuribacter pedis</name>
    <dbReference type="NCBI Taxonomy" id="442870"/>
    <lineage>
        <taxon>Bacteria</taxon>
        <taxon>Pseudomonadati</taxon>
        <taxon>Acidobacteriota</taxon>
        <taxon>Holophagae</taxon>
        <taxon>Acanthopleuribacterales</taxon>
        <taxon>Acanthopleuribacteraceae</taxon>
        <taxon>Acanthopleuribacter</taxon>
    </lineage>
</organism>
<reference evidence="1" key="1">
    <citation type="submission" date="2021-03" db="EMBL/GenBank/DDBJ databases">
        <authorList>
            <person name="Wang G."/>
        </authorList>
    </citation>
    <scope>NUCLEOTIDE SEQUENCE</scope>
    <source>
        <strain evidence="1">KCTC 12899</strain>
    </source>
</reference>
<evidence type="ECO:0000313" key="1">
    <source>
        <dbReference type="EMBL" id="MBO1318452.1"/>
    </source>
</evidence>
<protein>
    <submittedName>
        <fullName evidence="1">6-bladed beta-propeller</fullName>
    </submittedName>
</protein>
<name>A0A8J7U2C4_9BACT</name>
<dbReference type="Proteomes" id="UP000664417">
    <property type="component" value="Unassembled WGS sequence"/>
</dbReference>
<dbReference type="AlphaFoldDB" id="A0A8J7U2C4"/>
<sequence length="410" mass="47678">MNKTGIKHVVSMSIFFGGLAFLVIQWSNAQPGEPRKQPSNQMNVDALSEVRFFDQLLDFHTAIPLEQNDVALFENASLLKSVPDGYFLTNDKGDELYRYHLDGTFDKVVARKGEGPGEISQLSYATLIFDNQIAFWDVYRHSIFVFSLDGTHRFTLNFRTKQLTGLNWLPSGEAFYWNTREEIIFSNIQVRDNEAAQSARVQVIWGDDHRVERLELIQVLGERNLEYERKFSRSGIRHFERVGQVDWLGSPYFSSITLLDYHLNQAKEIAIQVPEPLTMKDYEGLTFDDRRKIHYLINYNGTIHGIIPHPKFVFVKVGFRGYVPFSRDGRQLLKRRLYTRITRYQDFNGEALVYTSSKQMVTKIEEWTHQPLLSAEDRLIADEDHPFLVLASLRDQPRMRSVKAKAKKQE</sequence>
<comment type="caution">
    <text evidence="1">The sequence shown here is derived from an EMBL/GenBank/DDBJ whole genome shotgun (WGS) entry which is preliminary data.</text>
</comment>
<dbReference type="SUPFAM" id="SSF101898">
    <property type="entry name" value="NHL repeat"/>
    <property type="match status" value="1"/>
</dbReference>
<keyword evidence="2" id="KW-1185">Reference proteome</keyword>
<dbReference type="EMBL" id="JAFREP010000006">
    <property type="protein sequence ID" value="MBO1318452.1"/>
    <property type="molecule type" value="Genomic_DNA"/>
</dbReference>
<dbReference type="RefSeq" id="WP_207858230.1">
    <property type="nucleotide sequence ID" value="NZ_JAFREP010000006.1"/>
</dbReference>
<evidence type="ECO:0000313" key="2">
    <source>
        <dbReference type="Proteomes" id="UP000664417"/>
    </source>
</evidence>
<proteinExistence type="predicted"/>